<proteinExistence type="predicted"/>
<organism evidence="2 3">
    <name type="scientific">Paraburkholderia caribensis MBA4</name>
    <dbReference type="NCBI Taxonomy" id="1323664"/>
    <lineage>
        <taxon>Bacteria</taxon>
        <taxon>Pseudomonadati</taxon>
        <taxon>Pseudomonadota</taxon>
        <taxon>Betaproteobacteria</taxon>
        <taxon>Burkholderiales</taxon>
        <taxon>Burkholderiaceae</taxon>
        <taxon>Paraburkholderia</taxon>
    </lineage>
</organism>
<evidence type="ECO:0000313" key="3">
    <source>
        <dbReference type="Proteomes" id="UP000019146"/>
    </source>
</evidence>
<dbReference type="EMBL" id="CP012746">
    <property type="protein sequence ID" value="ALL64265.1"/>
    <property type="molecule type" value="Genomic_DNA"/>
</dbReference>
<feature type="region of interest" description="Disordered" evidence="1">
    <location>
        <begin position="28"/>
        <end position="47"/>
    </location>
</feature>
<reference evidence="2 3" key="1">
    <citation type="journal article" date="2014" name="Genome Announc.">
        <title>Draft Genome Sequence of the Haloacid-Degrading Burkholderia caribensis Strain MBA4.</title>
        <authorList>
            <person name="Pan Y."/>
            <person name="Kong K.F."/>
            <person name="Tsang J.S."/>
        </authorList>
    </citation>
    <scope>NUCLEOTIDE SEQUENCE [LARGE SCALE GENOMIC DNA]</scope>
    <source>
        <strain evidence="2 3">MBA4</strain>
    </source>
</reference>
<dbReference type="AlphaFoldDB" id="A0A0P0R7L0"/>
<evidence type="ECO:0000256" key="1">
    <source>
        <dbReference type="SAM" id="MobiDB-lite"/>
    </source>
</evidence>
<name>A0A0P0R7L0_9BURK</name>
<gene>
    <name evidence="2" type="ORF">K788_00025100</name>
</gene>
<protein>
    <submittedName>
        <fullName evidence="2">Uncharacterized protein</fullName>
    </submittedName>
</protein>
<accession>A0A0P0R7L0</accession>
<dbReference type="KEGG" id="bcai:K788_00025100"/>
<sequence length="47" mass="4816">MTAGAIQRAAVHDTGRAPRGWQRALVSSVSPGRAAPTSMRGSVANVI</sequence>
<evidence type="ECO:0000313" key="2">
    <source>
        <dbReference type="EMBL" id="ALL64265.1"/>
    </source>
</evidence>
<dbReference type="Proteomes" id="UP000019146">
    <property type="component" value="Chromosome 1"/>
</dbReference>